<evidence type="ECO:0000256" key="7">
    <source>
        <dbReference type="ARBA" id="ARBA00023277"/>
    </source>
</evidence>
<dbReference type="GO" id="GO:0005975">
    <property type="term" value="P:carbohydrate metabolic process"/>
    <property type="evidence" value="ECO:0007669"/>
    <property type="project" value="InterPro"/>
</dbReference>
<evidence type="ECO:0000256" key="6">
    <source>
        <dbReference type="ARBA" id="ARBA00022679"/>
    </source>
</evidence>
<evidence type="ECO:0000256" key="8">
    <source>
        <dbReference type="ARBA" id="ARBA00031423"/>
    </source>
</evidence>
<reference evidence="12 13" key="1">
    <citation type="submission" date="2016-08" db="EMBL/GenBank/DDBJ databases">
        <title>Genome sequencing of Vibrio scophthalmi strain FP3289, an isolated from Paralichthys olivaceus.</title>
        <authorList>
            <person name="Han H.-J."/>
        </authorList>
    </citation>
    <scope>NUCLEOTIDE SEQUENCE [LARGE SCALE GENOMIC DNA]</scope>
    <source>
        <strain evidence="12 13">FP3289</strain>
    </source>
</reference>
<evidence type="ECO:0000256" key="4">
    <source>
        <dbReference type="ARBA" id="ARBA00020295"/>
    </source>
</evidence>
<comment type="similarity">
    <text evidence="2 10">Belongs to the disproportionating enzyme family.</text>
</comment>
<evidence type="ECO:0000256" key="3">
    <source>
        <dbReference type="ARBA" id="ARBA00012560"/>
    </source>
</evidence>
<sequence>MPCHAGGSAIKRSMREPVGIRLNQVPLEKAMINSNTLKQVAEMARIADHYVSAWGEDTPVEAQTIERLLAALAYDTSSDAQLLSSAKKKHKPELLQSAMVFRDQQAVEIPLHLGVSARESDFSWRLVTESGEVYGGYLQSQIVRDERAEGGPLVFSLPNDLPWGYHQLTLERKRRKSPYTMTLIRTPDTCYKQAEMENGKKMWGPSVQLYTLRTSHNWGMGDFGDLKQLVGEIAQRGGDFVGLNPIHSLFPANPEGASPYSPSSRRWLNILYIDVSSVAEFSLCSEAQQLVGSAEFQQRLQNARDAHWVNYSEVASLKLAVLPLLFAEFKKRHLDTNSERASAFLDFVELGGESLRHQATFDALHSVLHAQDNSVWGWPVFPEKYRRFESKAVQQFVREQQDLVHLYMYLQWVADSQVNEAQTLAEQKGMAVGIYRDLAVGVADSGAETWADNGILALDASIGAPPDILGPLGQNWGLPPLNPQALQASGYEAYIQLLRANMQHCGALRIDHVLGLLRLWWIPKGENATKGAYVYYPVEEMLAILALESHRHQCSVIGEDLGTVPEEIVDILRDAGVHSYKVFFFETSKQDGGYLSPEHYAPQSMSALCTHDMPTLRGFWHCDDLKMGQELGLYPDQQQLDILFEQRLKSKQGILDSVAWHGLLPEGVGRDAQFVPMDEYLAEALQMHLGYGSSTLFSVQLEDWLQMDNPVNIPGTVDEYPNWRRKLSMNLDDLFSDPRVNRVAEQLTQARAKASRT</sequence>
<organism evidence="12 13">
    <name type="scientific">Vibrio scophthalmi</name>
    <dbReference type="NCBI Taxonomy" id="45658"/>
    <lineage>
        <taxon>Bacteria</taxon>
        <taxon>Pseudomonadati</taxon>
        <taxon>Pseudomonadota</taxon>
        <taxon>Gammaproteobacteria</taxon>
        <taxon>Vibrionales</taxon>
        <taxon>Vibrionaceae</taxon>
        <taxon>Vibrio</taxon>
    </lineage>
</organism>
<keyword evidence="7 10" id="KW-0119">Carbohydrate metabolism</keyword>
<keyword evidence="5 10" id="KW-0328">Glycosyltransferase</keyword>
<gene>
    <name evidence="12" type="primary">malQ</name>
    <name evidence="12" type="ORF">VSF3289_04479</name>
</gene>
<proteinExistence type="inferred from homology"/>
<feature type="domain" description="MalQ N-terminal beta-sandwich" evidence="11">
    <location>
        <begin position="95"/>
        <end position="187"/>
    </location>
</feature>
<evidence type="ECO:0000313" key="13">
    <source>
        <dbReference type="Proteomes" id="UP000095131"/>
    </source>
</evidence>
<dbReference type="AlphaFoldDB" id="A0A1E3WHQ6"/>
<evidence type="ECO:0000256" key="10">
    <source>
        <dbReference type="RuleBase" id="RU361207"/>
    </source>
</evidence>
<dbReference type="GO" id="GO:0004134">
    <property type="term" value="F:4-alpha-glucanotransferase activity"/>
    <property type="evidence" value="ECO:0007669"/>
    <property type="project" value="UniProtKB-EC"/>
</dbReference>
<evidence type="ECO:0000256" key="9">
    <source>
        <dbReference type="ARBA" id="ARBA00031501"/>
    </source>
</evidence>
<dbReference type="NCBIfam" id="TIGR00217">
    <property type="entry name" value="malQ"/>
    <property type="match status" value="1"/>
</dbReference>
<dbReference type="Pfam" id="PF21226">
    <property type="entry name" value="MalQ_N"/>
    <property type="match status" value="1"/>
</dbReference>
<dbReference type="InterPro" id="IPR003385">
    <property type="entry name" value="Glyco_hydro_77"/>
</dbReference>
<evidence type="ECO:0000256" key="5">
    <source>
        <dbReference type="ARBA" id="ARBA00022676"/>
    </source>
</evidence>
<dbReference type="Pfam" id="PF02446">
    <property type="entry name" value="Glyco_hydro_77"/>
    <property type="match status" value="1"/>
</dbReference>
<dbReference type="SUPFAM" id="SSF51445">
    <property type="entry name" value="(Trans)glycosidases"/>
    <property type="match status" value="1"/>
</dbReference>
<dbReference type="Proteomes" id="UP000095131">
    <property type="component" value="Unassembled WGS sequence"/>
</dbReference>
<dbReference type="EMBL" id="MDCJ01000007">
    <property type="protein sequence ID" value="ODS05338.1"/>
    <property type="molecule type" value="Genomic_DNA"/>
</dbReference>
<dbReference type="PANTHER" id="PTHR32438:SF5">
    <property type="entry name" value="4-ALPHA-GLUCANOTRANSFERASE DPE1, CHLOROPLASTIC_AMYLOPLASTIC"/>
    <property type="match status" value="1"/>
</dbReference>
<name>A0A1E3WHQ6_9VIBR</name>
<evidence type="ECO:0000256" key="1">
    <source>
        <dbReference type="ARBA" id="ARBA00000439"/>
    </source>
</evidence>
<evidence type="ECO:0000313" key="12">
    <source>
        <dbReference type="EMBL" id="ODS05338.1"/>
    </source>
</evidence>
<evidence type="ECO:0000256" key="2">
    <source>
        <dbReference type="ARBA" id="ARBA00005684"/>
    </source>
</evidence>
<dbReference type="PATRIC" id="fig|45658.8.peg.4467"/>
<dbReference type="InterPro" id="IPR017853">
    <property type="entry name" value="GH"/>
</dbReference>
<protein>
    <recommendedName>
        <fullName evidence="4 10">4-alpha-glucanotransferase</fullName>
        <ecNumber evidence="3 10">2.4.1.25</ecNumber>
    </recommendedName>
    <alternativeName>
        <fullName evidence="8 10">Amylomaltase</fullName>
    </alternativeName>
    <alternativeName>
        <fullName evidence="9 10">Disproportionating enzyme</fullName>
    </alternativeName>
</protein>
<comment type="catalytic activity">
    <reaction evidence="1 10">
        <text>Transfers a segment of a (1-&gt;4)-alpha-D-glucan to a new position in an acceptor, which may be glucose or a (1-&gt;4)-alpha-D-glucan.</text>
        <dbReference type="EC" id="2.4.1.25"/>
    </reaction>
</comment>
<keyword evidence="6 10" id="KW-0808">Transferase</keyword>
<comment type="caution">
    <text evidence="12">The sequence shown here is derived from an EMBL/GenBank/DDBJ whole genome shotgun (WGS) entry which is preliminary data.</text>
</comment>
<dbReference type="PANTHER" id="PTHR32438">
    <property type="entry name" value="4-ALPHA-GLUCANOTRANSFERASE DPE1, CHLOROPLASTIC/AMYLOPLASTIC"/>
    <property type="match status" value="1"/>
</dbReference>
<dbReference type="EC" id="2.4.1.25" evidence="3 10"/>
<dbReference type="NCBIfam" id="NF008274">
    <property type="entry name" value="PRK11052.1"/>
    <property type="match status" value="1"/>
</dbReference>
<evidence type="ECO:0000259" key="11">
    <source>
        <dbReference type="Pfam" id="PF21226"/>
    </source>
</evidence>
<dbReference type="InterPro" id="IPR048458">
    <property type="entry name" value="MalQ_N"/>
</dbReference>
<accession>A0A1E3WHQ6</accession>
<dbReference type="Gene3D" id="3.20.20.80">
    <property type="entry name" value="Glycosidases"/>
    <property type="match status" value="1"/>
</dbReference>